<dbReference type="OrthoDB" id="6256045at2759"/>
<organism evidence="3">
    <name type="scientific">Hydatigena taeniaeformis</name>
    <name type="common">Feline tapeworm</name>
    <name type="synonym">Taenia taeniaeformis</name>
    <dbReference type="NCBI Taxonomy" id="6205"/>
    <lineage>
        <taxon>Eukaryota</taxon>
        <taxon>Metazoa</taxon>
        <taxon>Spiralia</taxon>
        <taxon>Lophotrochozoa</taxon>
        <taxon>Platyhelminthes</taxon>
        <taxon>Cestoda</taxon>
        <taxon>Eucestoda</taxon>
        <taxon>Cyclophyllidea</taxon>
        <taxon>Taeniidae</taxon>
        <taxon>Hydatigera</taxon>
    </lineage>
</organism>
<dbReference type="WBParaSite" id="TTAC_0000139601-mRNA-1">
    <property type="protein sequence ID" value="TTAC_0000139601-mRNA-1"/>
    <property type="gene ID" value="TTAC_0000139601"/>
</dbReference>
<name>A0A0R3WKX4_HYDTA</name>
<proteinExistence type="predicted"/>
<dbReference type="EMBL" id="UYWX01000287">
    <property type="protein sequence ID" value="VDM17900.1"/>
    <property type="molecule type" value="Genomic_DNA"/>
</dbReference>
<sequence length="190" mass="21209">MQSEVGTVVKDKALKSSTIVSNPTESDARRKPLIITMAPTVDLKGEDRKCDLSGMANAICGLGDVCEKLKKCVTSVQNHIMESLLPSLVVMGRFGETGHRDGFERVHHFSHLKTVVLETSFTNMLKNYPSSRPSEQTSGDSGRGKFFLLPQWEQRFLGMERRQCLGRTVLAFEGPSRKTLDCFVSDEKRN</sequence>
<reference evidence="1 2" key="2">
    <citation type="submission" date="2018-11" db="EMBL/GenBank/DDBJ databases">
        <authorList>
            <consortium name="Pathogen Informatics"/>
        </authorList>
    </citation>
    <scope>NUCLEOTIDE SEQUENCE [LARGE SCALE GENOMIC DNA]</scope>
</reference>
<accession>A0A0R3WKX4</accession>
<reference evidence="3" key="1">
    <citation type="submission" date="2016-04" db="UniProtKB">
        <authorList>
            <consortium name="WormBaseParasite"/>
        </authorList>
    </citation>
    <scope>IDENTIFICATION</scope>
</reference>
<dbReference type="Proteomes" id="UP000274429">
    <property type="component" value="Unassembled WGS sequence"/>
</dbReference>
<protein>
    <submittedName>
        <fullName evidence="1 3">Uncharacterized protein</fullName>
    </submittedName>
</protein>
<evidence type="ECO:0000313" key="2">
    <source>
        <dbReference type="Proteomes" id="UP000274429"/>
    </source>
</evidence>
<keyword evidence="2" id="KW-1185">Reference proteome</keyword>
<evidence type="ECO:0000313" key="3">
    <source>
        <dbReference type="WBParaSite" id="TTAC_0000139601-mRNA-1"/>
    </source>
</evidence>
<dbReference type="AlphaFoldDB" id="A0A0R3WKX4"/>
<gene>
    <name evidence="1" type="ORF">TTAC_LOCUS1383</name>
</gene>
<evidence type="ECO:0000313" key="1">
    <source>
        <dbReference type="EMBL" id="VDM17900.1"/>
    </source>
</evidence>